<dbReference type="GO" id="GO:0004130">
    <property type="term" value="F:cytochrome-c peroxidase activity"/>
    <property type="evidence" value="ECO:0007669"/>
    <property type="project" value="TreeGrafter"/>
</dbReference>
<dbReference type="AlphaFoldDB" id="A0A975CPN8"/>
<dbReference type="EMBL" id="CP071869">
    <property type="protein sequence ID" value="QTE23453.1"/>
    <property type="molecule type" value="Genomic_DNA"/>
</dbReference>
<dbReference type="RefSeq" id="WP_208079462.1">
    <property type="nucleotide sequence ID" value="NZ_CP071869.1"/>
</dbReference>
<evidence type="ECO:0000256" key="4">
    <source>
        <dbReference type="PROSITE-ProRule" id="PRU00433"/>
    </source>
</evidence>
<sequence length="464" mass="51109">MKHLPLLFGLILIISCSKKETYISIGNYEEGEELSAGKLTTTLLGSNAFDQAVPGLPTNTDLLFFVGNSLFRQNWVSAPSSTTARDGLGPTFNARSCSSCHNKDGRGMPLDVGQEFSAGFLMRISEHGQNAVGGPKNVANYGDQIQEHANLGVSFEAKVSVKFNTISGTFSDGEKYELRKPIYTISNEQFGSLQNVLTSPRVGQQVIGLGLIDALSKEAILANEDEMDTNNDGISGRANYVWDFSSKKTVLGKFGWKANQPTLRQQVAGAFSGDMGLTTSIFPDKNCPSPQKDCLDAENGGTPEVTDKSLDNIMIYSSSLSVPIRRNYNAEEVLKGKQIFRDLKCTSCHTEVFTTSNNYPFNPILQNVTIRPFSDFLLHDMGEDLADNRPDFLASGKEWRTQPLWGIGMIHEVNSHTFLLHDGRARNIQEAILWHGGEAENAKNNYKKLTKEDRTNVLAFINSL</sequence>
<feature type="domain" description="Cytochrome c" evidence="5">
    <location>
        <begin position="331"/>
        <end position="464"/>
    </location>
</feature>
<keyword evidence="2 4" id="KW-0479">Metal-binding</keyword>
<dbReference type="PANTHER" id="PTHR30600:SF4">
    <property type="entry name" value="CYTOCHROME C DOMAIN-CONTAINING PROTEIN"/>
    <property type="match status" value="1"/>
</dbReference>
<dbReference type="PROSITE" id="PS51257">
    <property type="entry name" value="PROKAR_LIPOPROTEIN"/>
    <property type="match status" value="1"/>
</dbReference>
<dbReference type="Pfam" id="PF06537">
    <property type="entry name" value="DHOR"/>
    <property type="match status" value="1"/>
</dbReference>
<evidence type="ECO:0000313" key="6">
    <source>
        <dbReference type="EMBL" id="QTE23453.1"/>
    </source>
</evidence>
<accession>A0A975CPN8</accession>
<dbReference type="GO" id="GO:0009055">
    <property type="term" value="F:electron transfer activity"/>
    <property type="evidence" value="ECO:0007669"/>
    <property type="project" value="InterPro"/>
</dbReference>
<dbReference type="InterPro" id="IPR009056">
    <property type="entry name" value="Cyt_c-like_dom"/>
</dbReference>
<name>A0A975CPN8_9FLAO</name>
<dbReference type="GO" id="GO:0020037">
    <property type="term" value="F:heme binding"/>
    <property type="evidence" value="ECO:0007669"/>
    <property type="project" value="InterPro"/>
</dbReference>
<dbReference type="Proteomes" id="UP000663920">
    <property type="component" value="Chromosome"/>
</dbReference>
<dbReference type="Gene3D" id="1.10.760.10">
    <property type="entry name" value="Cytochrome c-like domain"/>
    <property type="match status" value="1"/>
</dbReference>
<gene>
    <name evidence="6" type="ORF">J3359_04005</name>
</gene>
<dbReference type="PIRSF" id="PIRSF028099">
    <property type="entry name" value="DUF1111"/>
    <property type="match status" value="1"/>
</dbReference>
<evidence type="ECO:0000313" key="7">
    <source>
        <dbReference type="Proteomes" id="UP000663920"/>
    </source>
</evidence>
<evidence type="ECO:0000256" key="2">
    <source>
        <dbReference type="ARBA" id="ARBA00022723"/>
    </source>
</evidence>
<evidence type="ECO:0000256" key="1">
    <source>
        <dbReference type="ARBA" id="ARBA00022617"/>
    </source>
</evidence>
<dbReference type="InterPro" id="IPR036909">
    <property type="entry name" value="Cyt_c-like_dom_sf"/>
</dbReference>
<dbReference type="PANTHER" id="PTHR30600">
    <property type="entry name" value="CYTOCHROME C PEROXIDASE-RELATED"/>
    <property type="match status" value="1"/>
</dbReference>
<dbReference type="PROSITE" id="PS51007">
    <property type="entry name" value="CYTC"/>
    <property type="match status" value="1"/>
</dbReference>
<evidence type="ECO:0000259" key="5">
    <source>
        <dbReference type="PROSITE" id="PS51007"/>
    </source>
</evidence>
<keyword evidence="1 4" id="KW-0349">Heme</keyword>
<dbReference type="InterPro" id="IPR051395">
    <property type="entry name" value="Cytochrome_c_Peroxidase/MauG"/>
</dbReference>
<evidence type="ECO:0000256" key="3">
    <source>
        <dbReference type="ARBA" id="ARBA00023004"/>
    </source>
</evidence>
<dbReference type="GO" id="GO:0046872">
    <property type="term" value="F:metal ion binding"/>
    <property type="evidence" value="ECO:0007669"/>
    <property type="project" value="UniProtKB-KW"/>
</dbReference>
<protein>
    <submittedName>
        <fullName evidence="6">C-type cytochrome</fullName>
    </submittedName>
</protein>
<proteinExistence type="predicted"/>
<organism evidence="6 7">
    <name type="scientific">Polaribacter cellanae</name>
    <dbReference type="NCBI Taxonomy" id="2818493"/>
    <lineage>
        <taxon>Bacteria</taxon>
        <taxon>Pseudomonadati</taxon>
        <taxon>Bacteroidota</taxon>
        <taxon>Flavobacteriia</taxon>
        <taxon>Flavobacteriales</taxon>
        <taxon>Flavobacteriaceae</taxon>
    </lineage>
</organism>
<reference evidence="6 7" key="1">
    <citation type="submission" date="2021-03" db="EMBL/GenBank/DDBJ databases">
        <title>Complete genome of Polaribacter_sp.SM13.</title>
        <authorList>
            <person name="Jeong S.W."/>
            <person name="Bae J.W."/>
        </authorList>
    </citation>
    <scope>NUCLEOTIDE SEQUENCE [LARGE SCALE GENOMIC DNA]</scope>
    <source>
        <strain evidence="6 7">SM13</strain>
    </source>
</reference>
<keyword evidence="3 4" id="KW-0408">Iron</keyword>
<dbReference type="InterPro" id="IPR010538">
    <property type="entry name" value="DHOR"/>
</dbReference>
<dbReference type="KEGG" id="pcea:J3359_04005"/>
<keyword evidence="7" id="KW-1185">Reference proteome</keyword>
<dbReference type="SUPFAM" id="SSF46626">
    <property type="entry name" value="Cytochrome c"/>
    <property type="match status" value="1"/>
</dbReference>